<dbReference type="STRING" id="512399.A8709_16935"/>
<comment type="caution">
    <text evidence="9">The sequence shown here is derived from an EMBL/GenBank/DDBJ whole genome shotgun (WGS) entry which is preliminary data.</text>
</comment>
<name>A0A1C1A200_9BACL</name>
<evidence type="ECO:0000256" key="4">
    <source>
        <dbReference type="ARBA" id="ARBA00022544"/>
    </source>
</evidence>
<feature type="transmembrane region" description="Helical" evidence="8">
    <location>
        <begin position="38"/>
        <end position="60"/>
    </location>
</feature>
<feature type="transmembrane region" description="Helical" evidence="8">
    <location>
        <begin position="216"/>
        <end position="236"/>
    </location>
</feature>
<dbReference type="AlphaFoldDB" id="A0A1C1A200"/>
<keyword evidence="3" id="KW-0813">Transport</keyword>
<feature type="transmembrane region" description="Helical" evidence="8">
    <location>
        <begin position="266"/>
        <end position="290"/>
    </location>
</feature>
<comment type="subcellular location">
    <subcellularLocation>
        <location evidence="1">Membrane</location>
        <topology evidence="1">Multi-pass membrane protein</topology>
    </subcellularLocation>
</comment>
<reference evidence="10" key="1">
    <citation type="submission" date="2016-05" db="EMBL/GenBank/DDBJ databases">
        <title>Paenibacillus oryzae. sp. nov., isolated from the rice root.</title>
        <authorList>
            <person name="Zhang J."/>
            <person name="Zhang X."/>
        </authorList>
    </citation>
    <scope>NUCLEOTIDE SEQUENCE [LARGE SCALE GENOMIC DNA]</scope>
    <source>
        <strain evidence="10">KCTC13222</strain>
    </source>
</reference>
<evidence type="ECO:0000256" key="2">
    <source>
        <dbReference type="ARBA" id="ARBA00007998"/>
    </source>
</evidence>
<dbReference type="PANTHER" id="PTHR34975:SF2">
    <property type="entry name" value="SPORE GERMINATION PROTEIN A2"/>
    <property type="match status" value="1"/>
</dbReference>
<evidence type="ECO:0000256" key="7">
    <source>
        <dbReference type="ARBA" id="ARBA00023136"/>
    </source>
</evidence>
<evidence type="ECO:0000313" key="9">
    <source>
        <dbReference type="EMBL" id="OCT14558.1"/>
    </source>
</evidence>
<evidence type="ECO:0000256" key="3">
    <source>
        <dbReference type="ARBA" id="ARBA00022448"/>
    </source>
</evidence>
<proteinExistence type="inferred from homology"/>
<feature type="transmembrane region" description="Helical" evidence="8">
    <location>
        <begin position="80"/>
        <end position="99"/>
    </location>
</feature>
<dbReference type="InterPro" id="IPR004761">
    <property type="entry name" value="Spore_GerAB"/>
</dbReference>
<dbReference type="RefSeq" id="WP_065852914.1">
    <property type="nucleotide sequence ID" value="NZ_LYPC01000019.1"/>
</dbReference>
<keyword evidence="7 8" id="KW-0472">Membrane</keyword>
<evidence type="ECO:0000256" key="5">
    <source>
        <dbReference type="ARBA" id="ARBA00022692"/>
    </source>
</evidence>
<evidence type="ECO:0000313" key="10">
    <source>
        <dbReference type="Proteomes" id="UP000093309"/>
    </source>
</evidence>
<feature type="transmembrane region" description="Helical" evidence="8">
    <location>
        <begin position="302"/>
        <end position="320"/>
    </location>
</feature>
<feature type="transmembrane region" description="Helical" evidence="8">
    <location>
        <begin position="326"/>
        <end position="351"/>
    </location>
</feature>
<evidence type="ECO:0000256" key="8">
    <source>
        <dbReference type="SAM" id="Phobius"/>
    </source>
</evidence>
<dbReference type="GO" id="GO:0009847">
    <property type="term" value="P:spore germination"/>
    <property type="evidence" value="ECO:0007669"/>
    <property type="project" value="InterPro"/>
</dbReference>
<sequence>MKEKLNGFHIFILIHMIQVGVGIFSLPRVAADYFGYNGWVMLIVIAGVVALNIYLMYIVWKLGKGASIFVILERSLPKWMVYPLYVILAFIWSFSGSLVAKEYVLIFQVNSFPTANPMVFMLAISVLAYLLIVKGIYTIAKASTVFFFLIIWMMLLEFTFIHELKISRFTHYVLKEGKEYWKGGLNLYGSFLGYEFCLLLFPYIQPKTRFFTGVQLANGLTFLTYLSITLICFGFYSLQQLKLIMFPFIDLLAYIKFPFLERVENVLFSFLILRVLITIVMYHWAASLSLQQIFKNTKAKRITLYTMAVTYLISFIPSVLDEVGHWLFLMGYADVLITFCLPLSLILLLLIQRRQKQLA</sequence>
<feature type="transmembrane region" description="Helical" evidence="8">
    <location>
        <begin position="6"/>
        <end position="26"/>
    </location>
</feature>
<comment type="similarity">
    <text evidence="2">Belongs to the amino acid-polyamine-organocation (APC) superfamily. Spore germination protein (SGP) (TC 2.A.3.9) family.</text>
</comment>
<evidence type="ECO:0000256" key="1">
    <source>
        <dbReference type="ARBA" id="ARBA00004141"/>
    </source>
</evidence>
<keyword evidence="6 8" id="KW-1133">Transmembrane helix</keyword>
<keyword evidence="4" id="KW-0309">Germination</keyword>
<dbReference type="PANTHER" id="PTHR34975">
    <property type="entry name" value="SPORE GERMINATION PROTEIN A2"/>
    <property type="match status" value="1"/>
</dbReference>
<feature type="transmembrane region" description="Helical" evidence="8">
    <location>
        <begin position="185"/>
        <end position="204"/>
    </location>
</feature>
<accession>A0A1C1A200</accession>
<dbReference type="Proteomes" id="UP000093309">
    <property type="component" value="Unassembled WGS sequence"/>
</dbReference>
<evidence type="ECO:0000256" key="6">
    <source>
        <dbReference type="ARBA" id="ARBA00022989"/>
    </source>
</evidence>
<dbReference type="Pfam" id="PF03845">
    <property type="entry name" value="Spore_permease"/>
    <property type="match status" value="1"/>
</dbReference>
<dbReference type="Gene3D" id="1.20.1740.10">
    <property type="entry name" value="Amino acid/polyamine transporter I"/>
    <property type="match status" value="1"/>
</dbReference>
<keyword evidence="10" id="KW-1185">Reference proteome</keyword>
<feature type="transmembrane region" description="Helical" evidence="8">
    <location>
        <begin position="145"/>
        <end position="164"/>
    </location>
</feature>
<organism evidence="9 10">
    <name type="scientific">Paenibacillus pectinilyticus</name>
    <dbReference type="NCBI Taxonomy" id="512399"/>
    <lineage>
        <taxon>Bacteria</taxon>
        <taxon>Bacillati</taxon>
        <taxon>Bacillota</taxon>
        <taxon>Bacilli</taxon>
        <taxon>Bacillales</taxon>
        <taxon>Paenibacillaceae</taxon>
        <taxon>Paenibacillus</taxon>
    </lineage>
</organism>
<protein>
    <submittedName>
        <fullName evidence="9">Uncharacterized protein</fullName>
    </submittedName>
</protein>
<gene>
    <name evidence="9" type="ORF">A8709_16935</name>
</gene>
<dbReference type="EMBL" id="LYPC01000019">
    <property type="protein sequence ID" value="OCT14558.1"/>
    <property type="molecule type" value="Genomic_DNA"/>
</dbReference>
<dbReference type="OrthoDB" id="2957438at2"/>
<keyword evidence="5 8" id="KW-0812">Transmembrane</keyword>
<feature type="transmembrane region" description="Helical" evidence="8">
    <location>
        <begin position="119"/>
        <end position="139"/>
    </location>
</feature>
<dbReference type="GO" id="GO:0016020">
    <property type="term" value="C:membrane"/>
    <property type="evidence" value="ECO:0007669"/>
    <property type="project" value="UniProtKB-SubCell"/>
</dbReference>